<name>A0A943I5I8_9FIRM</name>
<proteinExistence type="predicted"/>
<dbReference type="Proteomes" id="UP000754226">
    <property type="component" value="Unassembled WGS sequence"/>
</dbReference>
<dbReference type="InterPro" id="IPR009734">
    <property type="entry name" value="Myoviridae_GpU"/>
</dbReference>
<dbReference type="Pfam" id="PF06995">
    <property type="entry name" value="Phage_P2_GpU"/>
    <property type="match status" value="1"/>
</dbReference>
<sequence length="155" mass="17393">MYIGYMGPVVFLASSTYTLTPSGMGQEGEGRWADHDLIHYKPVSEFLGPGLQSLAFDLILSRQYGVDPDGAVKLLRQMRDTGVVFPLIIGGHPISQTYWRLMSMSENDNYYGPTGNRIWCKLHVQLKEYSVDNYTEEQSKVDLYGSIGNVLATVF</sequence>
<evidence type="ECO:0000313" key="2">
    <source>
        <dbReference type="Proteomes" id="UP000754226"/>
    </source>
</evidence>
<dbReference type="AlphaFoldDB" id="A0A943I5I8"/>
<organism evidence="1 2">
    <name type="scientific">Acidaminococcus intestini</name>
    <dbReference type="NCBI Taxonomy" id="187327"/>
    <lineage>
        <taxon>Bacteria</taxon>
        <taxon>Bacillati</taxon>
        <taxon>Bacillota</taxon>
        <taxon>Negativicutes</taxon>
        <taxon>Acidaminococcales</taxon>
        <taxon>Acidaminococcaceae</taxon>
        <taxon>Acidaminococcus</taxon>
    </lineage>
</organism>
<dbReference type="EMBL" id="JAGZCZ010000005">
    <property type="protein sequence ID" value="MBS5519803.1"/>
    <property type="molecule type" value="Genomic_DNA"/>
</dbReference>
<gene>
    <name evidence="1" type="ORF">KHX13_05670</name>
</gene>
<comment type="caution">
    <text evidence="1">The sequence shown here is derived from an EMBL/GenBank/DDBJ whole genome shotgun (WGS) entry which is preliminary data.</text>
</comment>
<reference evidence="1" key="1">
    <citation type="submission" date="2021-02" db="EMBL/GenBank/DDBJ databases">
        <title>Infant gut strain persistence is associated with maternal origin, phylogeny, and functional potential including surface adhesion and iron acquisition.</title>
        <authorList>
            <person name="Lou Y.C."/>
        </authorList>
    </citation>
    <scope>NUCLEOTIDE SEQUENCE</scope>
    <source>
        <strain evidence="1">L3_106_000M1_dasL3_106_000M1_concoct_15</strain>
    </source>
</reference>
<accession>A0A943I5I8</accession>
<protein>
    <submittedName>
        <fullName evidence="1">Phage tail protein</fullName>
    </submittedName>
</protein>
<evidence type="ECO:0000313" key="1">
    <source>
        <dbReference type="EMBL" id="MBS5519803.1"/>
    </source>
</evidence>